<keyword evidence="2" id="KW-1185">Reference proteome</keyword>
<evidence type="ECO:0000313" key="2">
    <source>
        <dbReference type="Proteomes" id="UP001494588"/>
    </source>
</evidence>
<evidence type="ECO:0000313" key="1">
    <source>
        <dbReference type="EMBL" id="MEM5292552.1"/>
    </source>
</evidence>
<name>A0ABU9QST6_9BURK</name>
<proteinExistence type="predicted"/>
<dbReference type="EMBL" id="JAZHGC010000112">
    <property type="protein sequence ID" value="MEM5292552.1"/>
    <property type="molecule type" value="Genomic_DNA"/>
</dbReference>
<dbReference type="Proteomes" id="UP001494588">
    <property type="component" value="Unassembled WGS sequence"/>
</dbReference>
<gene>
    <name evidence="1" type="ORF">V4C55_43810</name>
</gene>
<reference evidence="1 2" key="1">
    <citation type="submission" date="2024-01" db="EMBL/GenBank/DDBJ databases">
        <title>The diversity of rhizobia nodulating Mimosa spp. in eleven states of Brazil covering several biomes is determined by host plant, location, and edaphic factors.</title>
        <authorList>
            <person name="Rouws L."/>
            <person name="Barauna A."/>
            <person name="Beukes C."/>
            <person name="De Faria S.M."/>
            <person name="Gross E."/>
            <person name="Dos Reis Junior F.B."/>
            <person name="Simon M."/>
            <person name="Maluk M."/>
            <person name="Odee D.W."/>
            <person name="Kenicer G."/>
            <person name="Young J.P.W."/>
            <person name="Reis V.M."/>
            <person name="Zilli J."/>
            <person name="James E.K."/>
        </authorList>
    </citation>
    <scope>NUCLEOTIDE SEQUENCE [LARGE SCALE GENOMIC DNA]</scope>
    <source>
        <strain evidence="1 2">JPY77</strain>
    </source>
</reference>
<comment type="caution">
    <text evidence="1">The sequence shown here is derived from an EMBL/GenBank/DDBJ whole genome shotgun (WGS) entry which is preliminary data.</text>
</comment>
<evidence type="ECO:0008006" key="3">
    <source>
        <dbReference type="Google" id="ProtNLM"/>
    </source>
</evidence>
<organism evidence="1 2">
    <name type="scientific">Paraburkholderia sabiae</name>
    <dbReference type="NCBI Taxonomy" id="273251"/>
    <lineage>
        <taxon>Bacteria</taxon>
        <taxon>Pseudomonadati</taxon>
        <taxon>Pseudomonadota</taxon>
        <taxon>Betaproteobacteria</taxon>
        <taxon>Burkholderiales</taxon>
        <taxon>Burkholderiaceae</taxon>
        <taxon>Paraburkholderia</taxon>
    </lineage>
</organism>
<accession>A0ABU9QST6</accession>
<sequence length="77" mass="8581">ATLLAHQAHCALSDFRGKLRYLLVHGSILSRVGASTKSGAVHGHPDVSGLGNVRWVVERTHAWLHHFRRLHARMTEP</sequence>
<protein>
    <recommendedName>
        <fullName evidence="3">Transposase</fullName>
    </recommendedName>
</protein>
<feature type="non-terminal residue" evidence="1">
    <location>
        <position position="1"/>
    </location>
</feature>